<dbReference type="InterPro" id="IPR005892">
    <property type="entry name" value="Gly-betaine_transp_ATP-bd"/>
</dbReference>
<evidence type="ECO:0000256" key="1">
    <source>
        <dbReference type="ARBA" id="ARBA00005417"/>
    </source>
</evidence>
<keyword evidence="2" id="KW-0813">Transport</keyword>
<evidence type="ECO:0000313" key="11">
    <source>
        <dbReference type="Proteomes" id="UP000010482"/>
    </source>
</evidence>
<dbReference type="HOGENOM" id="CLU_000604_2_2_3"/>
<feature type="domain" description="CBS" evidence="9">
    <location>
        <begin position="294"/>
        <end position="352"/>
    </location>
</feature>
<dbReference type="SMART" id="SM00116">
    <property type="entry name" value="CBS"/>
    <property type="match status" value="2"/>
</dbReference>
<protein>
    <submittedName>
        <fullName evidence="10">Glycine betaine/L-proline transport ATP binding subunit</fullName>
    </submittedName>
</protein>
<dbReference type="InterPro" id="IPR051921">
    <property type="entry name" value="ABC_osmolyte_uptake_ATP-bind"/>
</dbReference>
<dbReference type="KEGG" id="dsl:Dacsa_3186"/>
<keyword evidence="11" id="KW-1185">Reference proteome</keyword>
<comment type="similarity">
    <text evidence="1">Belongs to the ABC transporter superfamily.</text>
</comment>
<dbReference type="eggNOG" id="COG0517">
    <property type="taxonomic scope" value="Bacteria"/>
</dbReference>
<dbReference type="PANTHER" id="PTHR43869:SF1">
    <property type="entry name" value="GLYCINE BETAINE_PROLINE BETAINE TRANSPORT SYSTEM ATP-BINDING PROTEIN PROV"/>
    <property type="match status" value="1"/>
</dbReference>
<dbReference type="Pfam" id="PF00571">
    <property type="entry name" value="CBS"/>
    <property type="match status" value="2"/>
</dbReference>
<evidence type="ECO:0000256" key="2">
    <source>
        <dbReference type="ARBA" id="ARBA00022448"/>
    </source>
</evidence>
<organism evidence="10 11">
    <name type="scientific">Dactylococcopsis salina (strain PCC 8305)</name>
    <name type="common">Myxobactron salinum</name>
    <dbReference type="NCBI Taxonomy" id="13035"/>
    <lineage>
        <taxon>Bacteria</taxon>
        <taxon>Bacillati</taxon>
        <taxon>Cyanobacteriota</taxon>
        <taxon>Cyanophyceae</taxon>
        <taxon>Nodosilineales</taxon>
        <taxon>Cymatolegaceae</taxon>
        <taxon>Dactylococcopsis</taxon>
    </lineage>
</organism>
<dbReference type="FunFam" id="3.40.50.300:FF:000201">
    <property type="entry name" value="Glycine betaine/L-proline ABC transporter ATP-binding protein"/>
    <property type="match status" value="1"/>
</dbReference>
<evidence type="ECO:0000256" key="5">
    <source>
        <dbReference type="ARBA" id="ARBA00022970"/>
    </source>
</evidence>
<proteinExistence type="inferred from homology"/>
<dbReference type="Gene3D" id="3.40.50.300">
    <property type="entry name" value="P-loop containing nucleotide triphosphate hydrolases"/>
    <property type="match status" value="1"/>
</dbReference>
<evidence type="ECO:0000313" key="10">
    <source>
        <dbReference type="EMBL" id="AFZ51709.1"/>
    </source>
</evidence>
<dbReference type="STRING" id="13035.Dacsa_3186"/>
<dbReference type="GO" id="GO:0005524">
    <property type="term" value="F:ATP binding"/>
    <property type="evidence" value="ECO:0007669"/>
    <property type="project" value="UniProtKB-KW"/>
</dbReference>
<evidence type="ECO:0000259" key="9">
    <source>
        <dbReference type="PROSITE" id="PS51371"/>
    </source>
</evidence>
<evidence type="ECO:0000256" key="3">
    <source>
        <dbReference type="ARBA" id="ARBA00022741"/>
    </source>
</evidence>
<dbReference type="Pfam" id="PF00005">
    <property type="entry name" value="ABC_tran"/>
    <property type="match status" value="1"/>
</dbReference>
<dbReference type="PATRIC" id="fig|13035.3.peg.3606"/>
<dbReference type="Gene3D" id="3.10.580.10">
    <property type="entry name" value="CBS-domain"/>
    <property type="match status" value="1"/>
</dbReference>
<keyword evidence="5" id="KW-0029">Amino-acid transport</keyword>
<keyword evidence="6 7" id="KW-0129">CBS domain</keyword>
<dbReference type="GO" id="GO:0016020">
    <property type="term" value="C:membrane"/>
    <property type="evidence" value="ECO:0007669"/>
    <property type="project" value="InterPro"/>
</dbReference>
<dbReference type="Proteomes" id="UP000010482">
    <property type="component" value="Chromosome"/>
</dbReference>
<dbReference type="InterPro" id="IPR003439">
    <property type="entry name" value="ABC_transporter-like_ATP-bd"/>
</dbReference>
<dbReference type="InterPro" id="IPR017871">
    <property type="entry name" value="ABC_transporter-like_CS"/>
</dbReference>
<dbReference type="CDD" id="cd03294">
    <property type="entry name" value="ABC_Pro_Gly_Betaine"/>
    <property type="match status" value="1"/>
</dbReference>
<dbReference type="SMART" id="SM00382">
    <property type="entry name" value="AAA"/>
    <property type="match status" value="1"/>
</dbReference>
<dbReference type="GO" id="GO:0016887">
    <property type="term" value="F:ATP hydrolysis activity"/>
    <property type="evidence" value="ECO:0007669"/>
    <property type="project" value="InterPro"/>
</dbReference>
<sequence length="424" mass="47428">MNTNQNIDMEKKENTAQTKIKVESLVKIFGNSPREGLKLLREGHDRDSIFEKTGNVVGVGGVSFEIKQGELFVIMGLSGSGKSTLIRCLNRLIEPTSGQVIVDDEDVAHVDLERLREVRRTKMAMVFQKFALFPHLTVAENTEYGLKVRGVDHKKGRHKALETLEIVGLHKWANRYPSELSGGMQQRVGLARALATDPDILLMDEAFGALDPLIRRDMQAELMRLQDELHKTVVFISHDIHEALKIGDRVAVMKDGYFVQVGTPEELVTNPTDNYIRDFMMDVNRAQVLKTGSITRKTIPFILGHGSVRSALEQMQRHQREEMYVVDRGNSPIGVVTTEALTRALERGIEDIKEVMEADFPKVQASTTIEEVAHLCQQELPLAIIDDQGEFKGVVEHSDILASIGRLKEVDGDTVESQPEEVAA</sequence>
<dbReference type="NCBIfam" id="TIGR01186">
    <property type="entry name" value="proV"/>
    <property type="match status" value="1"/>
</dbReference>
<reference evidence="10" key="1">
    <citation type="submission" date="2012-04" db="EMBL/GenBank/DDBJ databases">
        <title>Finished genome of Dactylococcopsis salina PCC 8305.</title>
        <authorList>
            <consortium name="US DOE Joint Genome Institute"/>
            <person name="Gugger M."/>
            <person name="Coursin T."/>
            <person name="Rippka R."/>
            <person name="Tandeau De Marsac N."/>
            <person name="Huntemann M."/>
            <person name="Wei C.-L."/>
            <person name="Han J."/>
            <person name="Detter J.C."/>
            <person name="Han C."/>
            <person name="Tapia R."/>
            <person name="Daligault H."/>
            <person name="Chen A."/>
            <person name="Krypides N."/>
            <person name="Mavromatis K."/>
            <person name="Markowitz V."/>
            <person name="Szeto E."/>
            <person name="Ivanova N."/>
            <person name="Ovchinnikova G."/>
            <person name="Pagani I."/>
            <person name="Pati A."/>
            <person name="Goodwin L."/>
            <person name="Peters L."/>
            <person name="Pitluck S."/>
            <person name="Woyke T."/>
            <person name="Kerfeld C."/>
        </authorList>
    </citation>
    <scope>NUCLEOTIDE SEQUENCE [LARGE SCALE GENOMIC DNA]</scope>
    <source>
        <strain evidence="10">PCC 8305</strain>
    </source>
</reference>
<dbReference type="PROSITE" id="PS51371">
    <property type="entry name" value="CBS"/>
    <property type="match status" value="1"/>
</dbReference>
<gene>
    <name evidence="10" type="ORF">Dacsa_3186</name>
</gene>
<dbReference type="PROSITE" id="PS50893">
    <property type="entry name" value="ABC_TRANSPORTER_2"/>
    <property type="match status" value="1"/>
</dbReference>
<dbReference type="GO" id="GO:0031460">
    <property type="term" value="P:glycine betaine transport"/>
    <property type="evidence" value="ECO:0007669"/>
    <property type="project" value="InterPro"/>
</dbReference>
<dbReference type="InterPro" id="IPR003593">
    <property type="entry name" value="AAA+_ATPase"/>
</dbReference>
<keyword evidence="3" id="KW-0547">Nucleotide-binding</keyword>
<dbReference type="GO" id="GO:0006865">
    <property type="term" value="P:amino acid transport"/>
    <property type="evidence" value="ECO:0007669"/>
    <property type="project" value="UniProtKB-KW"/>
</dbReference>
<dbReference type="eggNOG" id="COG4175">
    <property type="taxonomic scope" value="Bacteria"/>
</dbReference>
<name>K9YXT8_DACS8</name>
<accession>K9YXT8</accession>
<keyword evidence="4" id="KW-0067">ATP-binding</keyword>
<evidence type="ECO:0000259" key="8">
    <source>
        <dbReference type="PROSITE" id="PS50893"/>
    </source>
</evidence>
<dbReference type="InterPro" id="IPR000644">
    <property type="entry name" value="CBS_dom"/>
</dbReference>
<dbReference type="PROSITE" id="PS00211">
    <property type="entry name" value="ABC_TRANSPORTER_1"/>
    <property type="match status" value="1"/>
</dbReference>
<dbReference type="InterPro" id="IPR027417">
    <property type="entry name" value="P-loop_NTPase"/>
</dbReference>
<feature type="domain" description="ABC transporter" evidence="8">
    <location>
        <begin position="20"/>
        <end position="280"/>
    </location>
</feature>
<evidence type="ECO:0000256" key="6">
    <source>
        <dbReference type="ARBA" id="ARBA00023122"/>
    </source>
</evidence>
<dbReference type="OrthoDB" id="9804199at2"/>
<dbReference type="InterPro" id="IPR046342">
    <property type="entry name" value="CBS_dom_sf"/>
</dbReference>
<dbReference type="GO" id="GO:0006970">
    <property type="term" value="P:response to osmotic stress"/>
    <property type="evidence" value="ECO:0007669"/>
    <property type="project" value="UniProtKB-ARBA"/>
</dbReference>
<dbReference type="EMBL" id="CP003944">
    <property type="protein sequence ID" value="AFZ51709.1"/>
    <property type="molecule type" value="Genomic_DNA"/>
</dbReference>
<dbReference type="SUPFAM" id="SSF52540">
    <property type="entry name" value="P-loop containing nucleoside triphosphate hydrolases"/>
    <property type="match status" value="1"/>
</dbReference>
<dbReference type="PANTHER" id="PTHR43869">
    <property type="entry name" value="GLYCINE BETAINE/PROLINE BETAINE TRANSPORT SYSTEM ATP-BINDING PROTEIN PROV"/>
    <property type="match status" value="1"/>
</dbReference>
<evidence type="ECO:0000256" key="4">
    <source>
        <dbReference type="ARBA" id="ARBA00022840"/>
    </source>
</evidence>
<dbReference type="SUPFAM" id="SSF54631">
    <property type="entry name" value="CBS-domain pair"/>
    <property type="match status" value="1"/>
</dbReference>
<evidence type="ECO:0000256" key="7">
    <source>
        <dbReference type="PROSITE-ProRule" id="PRU00703"/>
    </source>
</evidence>
<dbReference type="AlphaFoldDB" id="K9YXT8"/>